<feature type="compositionally biased region" description="Basic residues" evidence="3">
    <location>
        <begin position="85"/>
        <end position="96"/>
    </location>
</feature>
<keyword evidence="5" id="KW-1185">Reference proteome</keyword>
<comment type="caution">
    <text evidence="4">The sequence shown here is derived from an EMBL/GenBank/DDBJ whole genome shotgun (WGS) entry which is preliminary data.</text>
</comment>
<feature type="region of interest" description="Disordered" evidence="3">
    <location>
        <begin position="227"/>
        <end position="248"/>
    </location>
</feature>
<dbReference type="Pfam" id="PF02536">
    <property type="entry name" value="mTERF"/>
    <property type="match status" value="1"/>
</dbReference>
<dbReference type="PANTHER" id="PTHR13068">
    <property type="entry name" value="CGI-12 PROTEIN-RELATED"/>
    <property type="match status" value="1"/>
</dbReference>
<dbReference type="SMART" id="SM00733">
    <property type="entry name" value="Mterf"/>
    <property type="match status" value="7"/>
</dbReference>
<keyword evidence="2" id="KW-0809">Transit peptide</keyword>
<dbReference type="PANTHER" id="PTHR13068:SF112">
    <property type="entry name" value="TRANSCRIPTION TERMINATION FACTOR 3, MITOCHONDRIAL"/>
    <property type="match status" value="1"/>
</dbReference>
<gene>
    <name evidence="4" type="ORF">ACHAWO_002078</name>
</gene>
<evidence type="ECO:0000313" key="5">
    <source>
        <dbReference type="Proteomes" id="UP001530400"/>
    </source>
</evidence>
<evidence type="ECO:0000256" key="3">
    <source>
        <dbReference type="SAM" id="MobiDB-lite"/>
    </source>
</evidence>
<reference evidence="4 5" key="1">
    <citation type="submission" date="2024-10" db="EMBL/GenBank/DDBJ databases">
        <title>Updated reference genomes for cyclostephanoid diatoms.</title>
        <authorList>
            <person name="Roberts W.R."/>
            <person name="Alverson A.J."/>
        </authorList>
    </citation>
    <scope>NUCLEOTIDE SEQUENCE [LARGE SCALE GENOMIC DNA]</scope>
    <source>
        <strain evidence="4 5">AJA010-31</strain>
    </source>
</reference>
<dbReference type="InterPro" id="IPR003690">
    <property type="entry name" value="MTERF"/>
</dbReference>
<evidence type="ECO:0008006" key="6">
    <source>
        <dbReference type="Google" id="ProtNLM"/>
    </source>
</evidence>
<evidence type="ECO:0000256" key="1">
    <source>
        <dbReference type="ARBA" id="ARBA00007692"/>
    </source>
</evidence>
<feature type="compositionally biased region" description="Basic and acidic residues" evidence="3">
    <location>
        <begin position="97"/>
        <end position="110"/>
    </location>
</feature>
<dbReference type="Proteomes" id="UP001530400">
    <property type="component" value="Unassembled WGS sequence"/>
</dbReference>
<proteinExistence type="inferred from homology"/>
<feature type="region of interest" description="Disordered" evidence="3">
    <location>
        <begin position="76"/>
        <end position="158"/>
    </location>
</feature>
<sequence length="1133" mass="127061">MKDRTWRSTTSSSTVALIWAVSSLIHPSVAFRSVHHHDAPISKRRKRSHDCVLLDQRTIGSAGHTYCFLAAANENAEPSGENGTKPKRASKGKSTSKSKETITKGSVEKKQARKAQSTSKVTVKKKPLSSIKVPYKKYQSKKKSSSAKLKEHKQRNNQTAVDQDAMYIQFSRVFQRHVVYHKNTDGAGNTKSTPEVLQSFEFLDEATTQYPGVRVLAPTDLPFPPPTCSISFDEDGETERKRRSARDKDECETTIAGMGLTSLCELEYPFQNVSQVPGWVPVDENFTDALGYRYDQSYEAIQTLISLVLTPTNREWVSVMNLPRHYDRLDEKRFAMRGLTSEMILTNYARVMQLFSGLLGMEINDAEFAVCNFPQICLYDSDELETMVRFLIAPLPPKDYVSVYLVADGGVGGSSVDWPRVASKGYGAGLTVKQAGEVVRVMPEVLALYYEDSLKPSISYMYNKLAMSTGPDYLQTTVATLRKILEGTTLSDTWFFSFLAYNGLTWSQIRILAAALKLLRNCILEPSWQITQQYDRVRKELKRYELDYLRQRLQIAPSDVQNMIKIHPRLSGYDACFNIKPTLNKLQQNFGLTSREMATVIQRMPPLIGMSTENIDDKVQWFMTSAGMTKEQCRSSLLKQPSLIQYSIANTLQPKLNFFTRELGVEQSLLPRIITTTPALVGYSLSENLRPKVIYLMKRCALDQYQVGVLVATSPSLLTLSIKGKIEPMLDRISLLLDVSGNVELGEIVMTAPRMLHQSISSLDGKFDLLALLLKSGEKASTILRNNPSLLQWSLKAFKERVDRYSNSDTDLLSSLQPFSNGRTKLVTHSDPKYKYNDAVIISTDSSFDAIDHICPDLSAAAKETGLSKSVIKSAIRDSACVQGIFFSSIDNLLSPGQELTVDPGAVPISIAVTSQIYPNDNKNYVRGQSRSGGVCLKVIDEGQDDYESIVEDFSNAAASSFALITNPYPASSNNILTIFPLLNASKNRCSLFSLWAALRVVETMLKKRRKGGDDREYDVKVFSDSNYALKLVQDKNRMLKLGSSFTYNKQLLTSMGMNQAYSNIDILHPLVRSYSRINGQDEPVQSQNYKIDGVSLDFFHSMEIQGNELYVLTSPLKRQAKYVAFWQTTKEL</sequence>
<name>A0ABD3P124_9STRA</name>
<evidence type="ECO:0000313" key="4">
    <source>
        <dbReference type="EMBL" id="KAL3781312.1"/>
    </source>
</evidence>
<dbReference type="AlphaFoldDB" id="A0ABD3P124"/>
<dbReference type="EMBL" id="JALLPJ020000851">
    <property type="protein sequence ID" value="KAL3781312.1"/>
    <property type="molecule type" value="Genomic_DNA"/>
</dbReference>
<dbReference type="InterPro" id="IPR038538">
    <property type="entry name" value="MTERF_sf"/>
</dbReference>
<evidence type="ECO:0000256" key="2">
    <source>
        <dbReference type="ARBA" id="ARBA00022946"/>
    </source>
</evidence>
<dbReference type="Gene3D" id="1.25.70.10">
    <property type="entry name" value="Transcription termination factor 3, mitochondrial"/>
    <property type="match status" value="1"/>
</dbReference>
<feature type="compositionally biased region" description="Basic residues" evidence="3">
    <location>
        <begin position="134"/>
        <end position="155"/>
    </location>
</feature>
<comment type="similarity">
    <text evidence="1">Belongs to the mTERF family.</text>
</comment>
<organism evidence="4 5">
    <name type="scientific">Cyclotella atomus</name>
    <dbReference type="NCBI Taxonomy" id="382360"/>
    <lineage>
        <taxon>Eukaryota</taxon>
        <taxon>Sar</taxon>
        <taxon>Stramenopiles</taxon>
        <taxon>Ochrophyta</taxon>
        <taxon>Bacillariophyta</taxon>
        <taxon>Coscinodiscophyceae</taxon>
        <taxon>Thalassiosirophycidae</taxon>
        <taxon>Stephanodiscales</taxon>
        <taxon>Stephanodiscaceae</taxon>
        <taxon>Cyclotella</taxon>
    </lineage>
</organism>
<protein>
    <recommendedName>
        <fullName evidence="6">RNase H type-1 domain-containing protein</fullName>
    </recommendedName>
</protein>
<accession>A0ABD3P124</accession>